<dbReference type="EC" id="2.7.4.9" evidence="2 10"/>
<evidence type="ECO:0000256" key="2">
    <source>
        <dbReference type="ARBA" id="ARBA00012980"/>
    </source>
</evidence>
<evidence type="ECO:0000256" key="5">
    <source>
        <dbReference type="ARBA" id="ARBA00022727"/>
    </source>
</evidence>
<evidence type="ECO:0000256" key="4">
    <source>
        <dbReference type="ARBA" id="ARBA00022679"/>
    </source>
</evidence>
<protein>
    <recommendedName>
        <fullName evidence="3 10">Thymidylate kinase</fullName>
        <ecNumber evidence="2 10">2.7.4.9</ecNumber>
    </recommendedName>
    <alternativeName>
        <fullName evidence="10">dTMP kinase</fullName>
    </alternativeName>
</protein>
<feature type="domain" description="AAA+ ATPase" evidence="12">
    <location>
        <begin position="48"/>
        <end position="245"/>
    </location>
</feature>
<evidence type="ECO:0000313" key="14">
    <source>
        <dbReference type="Proteomes" id="UP000253303"/>
    </source>
</evidence>
<gene>
    <name evidence="10 13" type="primary">tmk</name>
    <name evidence="13" type="ORF">DP939_34915</name>
</gene>
<dbReference type="AlphaFoldDB" id="A0A366LNR2"/>
<dbReference type="GO" id="GO:0005524">
    <property type="term" value="F:ATP binding"/>
    <property type="evidence" value="ECO:0007669"/>
    <property type="project" value="UniProtKB-UniRule"/>
</dbReference>
<evidence type="ECO:0000256" key="1">
    <source>
        <dbReference type="ARBA" id="ARBA00009776"/>
    </source>
</evidence>
<dbReference type="GO" id="GO:0006235">
    <property type="term" value="P:dTTP biosynthetic process"/>
    <property type="evidence" value="ECO:0007669"/>
    <property type="project" value="UniProtKB-UniRule"/>
</dbReference>
<evidence type="ECO:0000259" key="12">
    <source>
        <dbReference type="SMART" id="SM00382"/>
    </source>
</evidence>
<keyword evidence="6 10" id="KW-0547">Nucleotide-binding</keyword>
<dbReference type="PANTHER" id="PTHR10344:SF4">
    <property type="entry name" value="UMP-CMP KINASE 2, MITOCHONDRIAL"/>
    <property type="match status" value="1"/>
</dbReference>
<dbReference type="Gene3D" id="3.40.50.300">
    <property type="entry name" value="P-loop containing nucleotide triphosphate hydrolases"/>
    <property type="match status" value="1"/>
</dbReference>
<comment type="caution">
    <text evidence="13">The sequence shown here is derived from an EMBL/GenBank/DDBJ whole genome shotgun (WGS) entry which is preliminary data.</text>
</comment>
<organism evidence="13 14">
    <name type="scientific">Spongiactinospora rosea</name>
    <dbReference type="NCBI Taxonomy" id="2248750"/>
    <lineage>
        <taxon>Bacteria</taxon>
        <taxon>Bacillati</taxon>
        <taxon>Actinomycetota</taxon>
        <taxon>Actinomycetes</taxon>
        <taxon>Streptosporangiales</taxon>
        <taxon>Streptosporangiaceae</taxon>
        <taxon>Spongiactinospora</taxon>
    </lineage>
</organism>
<evidence type="ECO:0000256" key="7">
    <source>
        <dbReference type="ARBA" id="ARBA00022777"/>
    </source>
</evidence>
<reference evidence="13 14" key="1">
    <citation type="submission" date="2018-06" db="EMBL/GenBank/DDBJ databases">
        <title>Sphaerisporangium craniellae sp. nov., isolated from a marine sponge in the South China Sea.</title>
        <authorList>
            <person name="Li L."/>
        </authorList>
    </citation>
    <scope>NUCLEOTIDE SEQUENCE [LARGE SCALE GENOMIC DNA]</scope>
    <source>
        <strain evidence="13 14">LHW63015</strain>
    </source>
</reference>
<proteinExistence type="inferred from homology"/>
<dbReference type="InterPro" id="IPR018094">
    <property type="entry name" value="Thymidylate_kinase"/>
</dbReference>
<dbReference type="GO" id="GO:0004798">
    <property type="term" value="F:dTMP kinase activity"/>
    <property type="evidence" value="ECO:0007669"/>
    <property type="project" value="UniProtKB-UniRule"/>
</dbReference>
<evidence type="ECO:0000256" key="11">
    <source>
        <dbReference type="SAM" id="MobiDB-lite"/>
    </source>
</evidence>
<evidence type="ECO:0000256" key="3">
    <source>
        <dbReference type="ARBA" id="ARBA00017144"/>
    </source>
</evidence>
<dbReference type="Pfam" id="PF02223">
    <property type="entry name" value="Thymidylate_kin"/>
    <property type="match status" value="1"/>
</dbReference>
<dbReference type="GO" id="GO:0006233">
    <property type="term" value="P:dTDP biosynthetic process"/>
    <property type="evidence" value="ECO:0007669"/>
    <property type="project" value="InterPro"/>
</dbReference>
<comment type="caution">
    <text evidence="10">Lacks conserved residue(s) required for the propagation of feature annotation.</text>
</comment>
<comment type="function">
    <text evidence="10">Phosphorylation of dTMP to form dTDP in both de novo and salvage pathways of dTTP synthesis.</text>
</comment>
<dbReference type="NCBIfam" id="TIGR00041">
    <property type="entry name" value="DTMP_kinase"/>
    <property type="match status" value="1"/>
</dbReference>
<feature type="compositionally biased region" description="Basic residues" evidence="11">
    <location>
        <begin position="13"/>
        <end position="35"/>
    </location>
</feature>
<sequence>MLAERFLRQGLPGRRHLPATAHRRGGHRAVPHHRTAPVADHPAPLMTNGLFIAVEGPNGVGKTTTAARLADRLRASGSAVHVTTEPSGTALGKLIRATESSLTGRALALAVAADRYAHIETEIAPALAAGMTVISDRYVQSSLVLQRLDGLPVREIWHYNAHVPPASLSFYLYHTPQVLRQRLDLRARRSRLEAAGSPEQEIALYEEAFAFLAARGWRQALINCRGLDPDGVATRLLRHLEQLGT</sequence>
<dbReference type="Proteomes" id="UP000253303">
    <property type="component" value="Unassembled WGS sequence"/>
</dbReference>
<evidence type="ECO:0000256" key="8">
    <source>
        <dbReference type="ARBA" id="ARBA00022840"/>
    </source>
</evidence>
<keyword evidence="7 10" id="KW-0418">Kinase</keyword>
<keyword evidence="5 10" id="KW-0545">Nucleotide biosynthesis</keyword>
<dbReference type="SMART" id="SM00382">
    <property type="entry name" value="AAA"/>
    <property type="match status" value="1"/>
</dbReference>
<dbReference type="SUPFAM" id="SSF52540">
    <property type="entry name" value="P-loop containing nucleoside triphosphate hydrolases"/>
    <property type="match status" value="1"/>
</dbReference>
<dbReference type="InterPro" id="IPR003593">
    <property type="entry name" value="AAA+_ATPase"/>
</dbReference>
<dbReference type="InterPro" id="IPR039430">
    <property type="entry name" value="Thymidylate_kin-like_dom"/>
</dbReference>
<accession>A0A366LNR2</accession>
<dbReference type="GO" id="GO:0006227">
    <property type="term" value="P:dUDP biosynthetic process"/>
    <property type="evidence" value="ECO:0007669"/>
    <property type="project" value="TreeGrafter"/>
</dbReference>
<evidence type="ECO:0000256" key="6">
    <source>
        <dbReference type="ARBA" id="ARBA00022741"/>
    </source>
</evidence>
<comment type="similarity">
    <text evidence="1 10">Belongs to the thymidylate kinase family.</text>
</comment>
<comment type="catalytic activity">
    <reaction evidence="9 10">
        <text>dTMP + ATP = dTDP + ADP</text>
        <dbReference type="Rhea" id="RHEA:13517"/>
        <dbReference type="ChEBI" id="CHEBI:30616"/>
        <dbReference type="ChEBI" id="CHEBI:58369"/>
        <dbReference type="ChEBI" id="CHEBI:63528"/>
        <dbReference type="ChEBI" id="CHEBI:456216"/>
        <dbReference type="EC" id="2.7.4.9"/>
    </reaction>
</comment>
<dbReference type="HAMAP" id="MF_00165">
    <property type="entry name" value="Thymidylate_kinase"/>
    <property type="match status" value="1"/>
</dbReference>
<keyword evidence="8 10" id="KW-0067">ATP-binding</keyword>
<dbReference type="EMBL" id="QMEY01000022">
    <property type="protein sequence ID" value="RBQ15568.1"/>
    <property type="molecule type" value="Genomic_DNA"/>
</dbReference>
<feature type="region of interest" description="Disordered" evidence="11">
    <location>
        <begin position="1"/>
        <end position="41"/>
    </location>
</feature>
<dbReference type="CDD" id="cd01672">
    <property type="entry name" value="TMPK"/>
    <property type="match status" value="1"/>
</dbReference>
<evidence type="ECO:0000256" key="10">
    <source>
        <dbReference type="HAMAP-Rule" id="MF_00165"/>
    </source>
</evidence>
<name>A0A366LNR2_9ACTN</name>
<keyword evidence="4 10" id="KW-0808">Transferase</keyword>
<keyword evidence="14" id="KW-1185">Reference proteome</keyword>
<evidence type="ECO:0000256" key="9">
    <source>
        <dbReference type="ARBA" id="ARBA00048743"/>
    </source>
</evidence>
<dbReference type="InterPro" id="IPR027417">
    <property type="entry name" value="P-loop_NTPase"/>
</dbReference>
<dbReference type="PANTHER" id="PTHR10344">
    <property type="entry name" value="THYMIDYLATE KINASE"/>
    <property type="match status" value="1"/>
</dbReference>
<dbReference type="GO" id="GO:0005829">
    <property type="term" value="C:cytosol"/>
    <property type="evidence" value="ECO:0007669"/>
    <property type="project" value="TreeGrafter"/>
</dbReference>
<evidence type="ECO:0000313" key="13">
    <source>
        <dbReference type="EMBL" id="RBQ15568.1"/>
    </source>
</evidence>